<dbReference type="PANTHER" id="PTHR34983">
    <property type="entry name" value="ARABINOGALACTAN ENDO-BETA-1,4-GALACTANASE A"/>
    <property type="match status" value="1"/>
</dbReference>
<dbReference type="EC" id="3.2.1.89" evidence="3 6"/>
<evidence type="ECO:0000256" key="2">
    <source>
        <dbReference type="ARBA" id="ARBA00010687"/>
    </source>
</evidence>
<sequence length="332" mass="36614">MSVLFVQAVRPQEAVAAPAFAKGADISWVPGMEAQGYKWKDKNGVQRDILDILKNDYQINSVRIRVWVNPSSDYGNGYMTVDRAAALAKRAKDKGLSVMLTLHYSDSWADPSKQTKPAAWAGYTFQQLMDAVWNWTRYVMTTMQSYGVTPDWVQIGNETNNGMLWNDGKASVSMQNYAWLVNTGNNAVKSISSSTKTIVHVSNGYDNALFVWNIGGLINNGANFDIIGMSLYPSASDWSTKVTQTISNANNMISRYGKPIIITEIGMDYNQASAAKSFIADIKTKVRNLSGGKGQGVFYWEPQATPGYNGGYNKGAWQSNMKPTIALDGFLN</sequence>
<comment type="catalytic activity">
    <reaction evidence="1 6">
        <text>The enzyme specifically hydrolyzes (1-&gt;4)-beta-D-galactosidic linkages in type I arabinogalactans.</text>
        <dbReference type="EC" id="3.2.1.89"/>
    </reaction>
</comment>
<dbReference type="RefSeq" id="WP_378081371.1">
    <property type="nucleotide sequence ID" value="NZ_JBHSMH010000006.1"/>
</dbReference>
<keyword evidence="8" id="KW-1185">Reference proteome</keyword>
<gene>
    <name evidence="7" type="ORF">ACFPPD_04820</name>
</gene>
<evidence type="ECO:0000313" key="8">
    <source>
        <dbReference type="Proteomes" id="UP001596105"/>
    </source>
</evidence>
<reference evidence="8" key="1">
    <citation type="journal article" date="2019" name="Int. J. Syst. Evol. Microbiol.">
        <title>The Global Catalogue of Microorganisms (GCM) 10K type strain sequencing project: providing services to taxonomists for standard genome sequencing and annotation.</title>
        <authorList>
            <consortium name="The Broad Institute Genomics Platform"/>
            <consortium name="The Broad Institute Genome Sequencing Center for Infectious Disease"/>
            <person name="Wu L."/>
            <person name="Ma J."/>
        </authorList>
    </citation>
    <scope>NUCLEOTIDE SEQUENCE [LARGE SCALE GENOMIC DNA]</scope>
    <source>
        <strain evidence="8">CCUG 57113</strain>
    </source>
</reference>
<dbReference type="PANTHER" id="PTHR34983:SF1">
    <property type="entry name" value="ARABINOGALACTAN ENDO-BETA-1,4-GALACTANASE A"/>
    <property type="match status" value="1"/>
</dbReference>
<evidence type="ECO:0000256" key="6">
    <source>
        <dbReference type="RuleBase" id="RU361192"/>
    </source>
</evidence>
<comment type="caution">
    <text evidence="7">The sequence shown here is derived from an EMBL/GenBank/DDBJ whole genome shotgun (WGS) entry which is preliminary data.</text>
</comment>
<name>A0ABW0LSR3_9BACL</name>
<evidence type="ECO:0000256" key="5">
    <source>
        <dbReference type="ARBA" id="ARBA00023295"/>
    </source>
</evidence>
<organism evidence="7 8">
    <name type="scientific">Cohnella suwonensis</name>
    <dbReference type="NCBI Taxonomy" id="696072"/>
    <lineage>
        <taxon>Bacteria</taxon>
        <taxon>Bacillati</taxon>
        <taxon>Bacillota</taxon>
        <taxon>Bacilli</taxon>
        <taxon>Bacillales</taxon>
        <taxon>Paenibacillaceae</taxon>
        <taxon>Cohnella</taxon>
    </lineage>
</organism>
<proteinExistence type="inferred from homology"/>
<dbReference type="SUPFAM" id="SSF51445">
    <property type="entry name" value="(Trans)glycosidases"/>
    <property type="match status" value="1"/>
</dbReference>
<dbReference type="EMBL" id="JBHSMH010000006">
    <property type="protein sequence ID" value="MFC5468032.1"/>
    <property type="molecule type" value="Genomic_DNA"/>
</dbReference>
<evidence type="ECO:0000313" key="7">
    <source>
        <dbReference type="EMBL" id="MFC5468032.1"/>
    </source>
</evidence>
<keyword evidence="4 6" id="KW-0378">Hydrolase</keyword>
<comment type="similarity">
    <text evidence="2 6">Belongs to the glycosyl hydrolase 53 family.</text>
</comment>
<protein>
    <recommendedName>
        <fullName evidence="3 6">Arabinogalactan endo-beta-1,4-galactanase</fullName>
        <ecNumber evidence="3 6">3.2.1.89</ecNumber>
    </recommendedName>
</protein>
<evidence type="ECO:0000256" key="4">
    <source>
        <dbReference type="ARBA" id="ARBA00022801"/>
    </source>
</evidence>
<evidence type="ECO:0000256" key="3">
    <source>
        <dbReference type="ARBA" id="ARBA00012556"/>
    </source>
</evidence>
<dbReference type="Gene3D" id="3.20.20.80">
    <property type="entry name" value="Glycosidases"/>
    <property type="match status" value="1"/>
</dbReference>
<accession>A0ABW0LSR3</accession>
<dbReference type="Proteomes" id="UP001596105">
    <property type="component" value="Unassembled WGS sequence"/>
</dbReference>
<evidence type="ECO:0000256" key="1">
    <source>
        <dbReference type="ARBA" id="ARBA00001695"/>
    </source>
</evidence>
<dbReference type="InterPro" id="IPR011683">
    <property type="entry name" value="Glyco_hydro_53"/>
</dbReference>
<dbReference type="InterPro" id="IPR017853">
    <property type="entry name" value="GH"/>
</dbReference>
<dbReference type="Pfam" id="PF07745">
    <property type="entry name" value="Glyco_hydro_53"/>
    <property type="match status" value="1"/>
</dbReference>
<keyword evidence="5 6" id="KW-0326">Glycosidase</keyword>